<comment type="caution">
    <text evidence="1">The sequence shown here is derived from an EMBL/GenBank/DDBJ whole genome shotgun (WGS) entry which is preliminary data.</text>
</comment>
<evidence type="ECO:0000313" key="2">
    <source>
        <dbReference type="Proteomes" id="UP000186922"/>
    </source>
</evidence>
<dbReference type="Gene3D" id="1.10.287.2250">
    <property type="match status" value="1"/>
</dbReference>
<evidence type="ECO:0000313" key="1">
    <source>
        <dbReference type="EMBL" id="GAU91861.1"/>
    </source>
</evidence>
<organism evidence="1 2">
    <name type="scientific">Ramazzottius varieornatus</name>
    <name type="common">Water bear</name>
    <name type="synonym">Tardigrade</name>
    <dbReference type="NCBI Taxonomy" id="947166"/>
    <lineage>
        <taxon>Eukaryota</taxon>
        <taxon>Metazoa</taxon>
        <taxon>Ecdysozoa</taxon>
        <taxon>Tardigrada</taxon>
        <taxon>Eutardigrada</taxon>
        <taxon>Parachela</taxon>
        <taxon>Hypsibioidea</taxon>
        <taxon>Ramazzottiidae</taxon>
        <taxon>Ramazzottius</taxon>
    </lineage>
</organism>
<sequence length="99" mass="11044">MSSLSGGSSDADPNTGVPYDWEAYKKYANLNITADQDAHHKATFLKTVEMVKENQRQQREGKTRPDFIGMNLNTHAHLTPEEFAKGAFGLIQAQPLRNP</sequence>
<accession>A0A1D1UQY2</accession>
<dbReference type="EMBL" id="BDGG01000002">
    <property type="protein sequence ID" value="GAU91861.1"/>
    <property type="molecule type" value="Genomic_DNA"/>
</dbReference>
<gene>
    <name evidence="1" type="primary">RvY_04039-1</name>
    <name evidence="1" type="synonym">RvY_04039.1</name>
    <name evidence="1" type="ORF">RvY_04039</name>
</gene>
<proteinExistence type="predicted"/>
<reference evidence="1 2" key="1">
    <citation type="journal article" date="2016" name="Nat. Commun.">
        <title>Extremotolerant tardigrade genome and improved radiotolerance of human cultured cells by tardigrade-unique protein.</title>
        <authorList>
            <person name="Hashimoto T."/>
            <person name="Horikawa D.D."/>
            <person name="Saito Y."/>
            <person name="Kuwahara H."/>
            <person name="Kozuka-Hata H."/>
            <person name="Shin-I T."/>
            <person name="Minakuchi Y."/>
            <person name="Ohishi K."/>
            <person name="Motoyama A."/>
            <person name="Aizu T."/>
            <person name="Enomoto A."/>
            <person name="Kondo K."/>
            <person name="Tanaka S."/>
            <person name="Hara Y."/>
            <person name="Koshikawa S."/>
            <person name="Sagara H."/>
            <person name="Miura T."/>
            <person name="Yokobori S."/>
            <person name="Miyagawa K."/>
            <person name="Suzuki Y."/>
            <person name="Kubo T."/>
            <person name="Oyama M."/>
            <person name="Kohara Y."/>
            <person name="Fujiyama A."/>
            <person name="Arakawa K."/>
            <person name="Katayama T."/>
            <person name="Toyoda A."/>
            <person name="Kunieda T."/>
        </authorList>
    </citation>
    <scope>NUCLEOTIDE SEQUENCE [LARGE SCALE GENOMIC DNA]</scope>
    <source>
        <strain evidence="1 2">YOKOZUNA-1</strain>
    </source>
</reference>
<evidence type="ECO:0008006" key="3">
    <source>
        <dbReference type="Google" id="ProtNLM"/>
    </source>
</evidence>
<protein>
    <recommendedName>
        <fullName evidence="3">Cathepsin propeptide inhibitor domain-containing protein</fullName>
    </recommendedName>
</protein>
<dbReference type="AlphaFoldDB" id="A0A1D1UQY2"/>
<keyword evidence="2" id="KW-1185">Reference proteome</keyword>
<dbReference type="Proteomes" id="UP000186922">
    <property type="component" value="Unassembled WGS sequence"/>
</dbReference>
<name>A0A1D1UQY2_RAMVA</name>